<evidence type="ECO:0000313" key="3">
    <source>
        <dbReference type="Proteomes" id="UP000792457"/>
    </source>
</evidence>
<dbReference type="OrthoDB" id="10055806at2759"/>
<evidence type="ECO:0000256" key="1">
    <source>
        <dbReference type="SAM" id="MobiDB-lite"/>
    </source>
</evidence>
<name>A0A8K0KST0_LADFU</name>
<accession>A0A8K0KST0</accession>
<protein>
    <submittedName>
        <fullName evidence="2">Uncharacterized protein</fullName>
    </submittedName>
</protein>
<proteinExistence type="predicted"/>
<dbReference type="EMBL" id="KZ309196">
    <property type="protein sequence ID" value="KAG8237628.1"/>
    <property type="molecule type" value="Genomic_DNA"/>
</dbReference>
<comment type="caution">
    <text evidence="2">The sequence shown here is derived from an EMBL/GenBank/DDBJ whole genome shotgun (WGS) entry which is preliminary data.</text>
</comment>
<dbReference type="Gene3D" id="2.60.40.10">
    <property type="entry name" value="Immunoglobulins"/>
    <property type="match status" value="1"/>
</dbReference>
<dbReference type="Proteomes" id="UP000792457">
    <property type="component" value="Unassembled WGS sequence"/>
</dbReference>
<reference evidence="2" key="1">
    <citation type="submission" date="2013-04" db="EMBL/GenBank/DDBJ databases">
        <authorList>
            <person name="Qu J."/>
            <person name="Murali S.C."/>
            <person name="Bandaranaike D."/>
            <person name="Bellair M."/>
            <person name="Blankenburg K."/>
            <person name="Chao H."/>
            <person name="Dinh H."/>
            <person name="Doddapaneni H."/>
            <person name="Downs B."/>
            <person name="Dugan-Rocha S."/>
            <person name="Elkadiri S."/>
            <person name="Gnanaolivu R.D."/>
            <person name="Hernandez B."/>
            <person name="Javaid M."/>
            <person name="Jayaseelan J.C."/>
            <person name="Lee S."/>
            <person name="Li M."/>
            <person name="Ming W."/>
            <person name="Munidasa M."/>
            <person name="Muniz J."/>
            <person name="Nguyen L."/>
            <person name="Ongeri F."/>
            <person name="Osuji N."/>
            <person name="Pu L.-L."/>
            <person name="Puazo M."/>
            <person name="Qu C."/>
            <person name="Quiroz J."/>
            <person name="Raj R."/>
            <person name="Weissenberger G."/>
            <person name="Xin Y."/>
            <person name="Zou X."/>
            <person name="Han Y."/>
            <person name="Richards S."/>
            <person name="Worley K."/>
            <person name="Muzny D."/>
            <person name="Gibbs R."/>
        </authorList>
    </citation>
    <scope>NUCLEOTIDE SEQUENCE</scope>
    <source>
        <strain evidence="2">Sampled in the wild</strain>
    </source>
</reference>
<gene>
    <name evidence="2" type="ORF">J437_LFUL017868</name>
</gene>
<evidence type="ECO:0000313" key="2">
    <source>
        <dbReference type="EMBL" id="KAG8237628.1"/>
    </source>
</evidence>
<sequence>MEFRDGTIHRKTANEGGKEFQTKISRMSSVAVEAVVGRSVALPCDIEPLEKEDRVYMVLWFREAAGKPMYRSVTCSLNTSLSSST</sequence>
<reference evidence="2" key="2">
    <citation type="submission" date="2017-10" db="EMBL/GenBank/DDBJ databases">
        <title>Ladona fulva Genome sequencing and assembly.</title>
        <authorList>
            <person name="Murali S."/>
            <person name="Richards S."/>
            <person name="Bandaranaike D."/>
            <person name="Bellair M."/>
            <person name="Blankenburg K."/>
            <person name="Chao H."/>
            <person name="Dinh H."/>
            <person name="Doddapaneni H."/>
            <person name="Dugan-Rocha S."/>
            <person name="Elkadiri S."/>
            <person name="Gnanaolivu R."/>
            <person name="Hernandez B."/>
            <person name="Skinner E."/>
            <person name="Javaid M."/>
            <person name="Lee S."/>
            <person name="Li M."/>
            <person name="Ming W."/>
            <person name="Munidasa M."/>
            <person name="Muniz J."/>
            <person name="Nguyen L."/>
            <person name="Hughes D."/>
            <person name="Osuji N."/>
            <person name="Pu L.-L."/>
            <person name="Puazo M."/>
            <person name="Qu C."/>
            <person name="Quiroz J."/>
            <person name="Raj R."/>
            <person name="Weissenberger G."/>
            <person name="Xin Y."/>
            <person name="Zou X."/>
            <person name="Han Y."/>
            <person name="Worley K."/>
            <person name="Muzny D."/>
            <person name="Gibbs R."/>
        </authorList>
    </citation>
    <scope>NUCLEOTIDE SEQUENCE</scope>
    <source>
        <strain evidence="2">Sampled in the wild</strain>
    </source>
</reference>
<feature type="region of interest" description="Disordered" evidence="1">
    <location>
        <begin position="1"/>
        <end position="20"/>
    </location>
</feature>
<dbReference type="InterPro" id="IPR013783">
    <property type="entry name" value="Ig-like_fold"/>
</dbReference>
<keyword evidence="3" id="KW-1185">Reference proteome</keyword>
<dbReference type="AlphaFoldDB" id="A0A8K0KST0"/>
<organism evidence="2 3">
    <name type="scientific">Ladona fulva</name>
    <name type="common">Scarce chaser dragonfly</name>
    <name type="synonym">Libellula fulva</name>
    <dbReference type="NCBI Taxonomy" id="123851"/>
    <lineage>
        <taxon>Eukaryota</taxon>
        <taxon>Metazoa</taxon>
        <taxon>Ecdysozoa</taxon>
        <taxon>Arthropoda</taxon>
        <taxon>Hexapoda</taxon>
        <taxon>Insecta</taxon>
        <taxon>Pterygota</taxon>
        <taxon>Palaeoptera</taxon>
        <taxon>Odonata</taxon>
        <taxon>Epiprocta</taxon>
        <taxon>Anisoptera</taxon>
        <taxon>Libelluloidea</taxon>
        <taxon>Libellulidae</taxon>
        <taxon>Ladona</taxon>
    </lineage>
</organism>